<keyword evidence="1" id="KW-0472">Membrane</keyword>
<keyword evidence="1" id="KW-1133">Transmembrane helix</keyword>
<accession>A0A5J9SY60</accession>
<evidence type="ECO:0000256" key="1">
    <source>
        <dbReference type="SAM" id="Phobius"/>
    </source>
</evidence>
<keyword evidence="3" id="KW-1185">Reference proteome</keyword>
<protein>
    <submittedName>
        <fullName evidence="2">Uncharacterized protein</fullName>
    </submittedName>
</protein>
<sequence length="132" mass="14001">MLEKRTTGVLERCLWKFRLRRYVFLRVLLAVCELTYSMMCWIHGLQNTRDGPASTKYSGRPCVNGGRGEDEDAVGDAAVGALAGGSGAGDGARFGDAAGAAGRQGELARCCSSRLPLSSGLDWTTSCSTGFD</sequence>
<dbReference type="Proteomes" id="UP000324897">
    <property type="component" value="Unassembled WGS sequence"/>
</dbReference>
<comment type="caution">
    <text evidence="2">The sequence shown here is derived from an EMBL/GenBank/DDBJ whole genome shotgun (WGS) entry which is preliminary data.</text>
</comment>
<evidence type="ECO:0000313" key="2">
    <source>
        <dbReference type="EMBL" id="TVU03999.1"/>
    </source>
</evidence>
<dbReference type="Gramene" id="TVU03999">
    <property type="protein sequence ID" value="TVU03999"/>
    <property type="gene ID" value="EJB05_50450"/>
</dbReference>
<keyword evidence="1" id="KW-0812">Transmembrane</keyword>
<name>A0A5J9SY60_9POAL</name>
<dbReference type="AlphaFoldDB" id="A0A5J9SY60"/>
<evidence type="ECO:0000313" key="3">
    <source>
        <dbReference type="Proteomes" id="UP000324897"/>
    </source>
</evidence>
<feature type="transmembrane region" description="Helical" evidence="1">
    <location>
        <begin position="21"/>
        <end position="44"/>
    </location>
</feature>
<reference evidence="2 3" key="1">
    <citation type="journal article" date="2019" name="Sci. Rep.">
        <title>A high-quality genome of Eragrostis curvula grass provides insights into Poaceae evolution and supports new strategies to enhance forage quality.</title>
        <authorList>
            <person name="Carballo J."/>
            <person name="Santos B.A.C.M."/>
            <person name="Zappacosta D."/>
            <person name="Garbus I."/>
            <person name="Selva J.P."/>
            <person name="Gallo C.A."/>
            <person name="Diaz A."/>
            <person name="Albertini E."/>
            <person name="Caccamo M."/>
            <person name="Echenique V."/>
        </authorList>
    </citation>
    <scope>NUCLEOTIDE SEQUENCE [LARGE SCALE GENOMIC DNA]</scope>
    <source>
        <strain evidence="3">cv. Victoria</strain>
        <tissue evidence="2">Leaf</tissue>
    </source>
</reference>
<dbReference type="EMBL" id="RWGY01000118">
    <property type="protein sequence ID" value="TVU03999.1"/>
    <property type="molecule type" value="Genomic_DNA"/>
</dbReference>
<organism evidence="2 3">
    <name type="scientific">Eragrostis curvula</name>
    <name type="common">weeping love grass</name>
    <dbReference type="NCBI Taxonomy" id="38414"/>
    <lineage>
        <taxon>Eukaryota</taxon>
        <taxon>Viridiplantae</taxon>
        <taxon>Streptophyta</taxon>
        <taxon>Embryophyta</taxon>
        <taxon>Tracheophyta</taxon>
        <taxon>Spermatophyta</taxon>
        <taxon>Magnoliopsida</taxon>
        <taxon>Liliopsida</taxon>
        <taxon>Poales</taxon>
        <taxon>Poaceae</taxon>
        <taxon>PACMAD clade</taxon>
        <taxon>Chloridoideae</taxon>
        <taxon>Eragrostideae</taxon>
        <taxon>Eragrostidinae</taxon>
        <taxon>Eragrostis</taxon>
    </lineage>
</organism>
<gene>
    <name evidence="2" type="ORF">EJB05_50450</name>
</gene>
<proteinExistence type="predicted"/>